<dbReference type="InterPro" id="IPR013078">
    <property type="entry name" value="His_Pase_superF_clade-1"/>
</dbReference>
<dbReference type="SUPFAM" id="SSF53254">
    <property type="entry name" value="Phosphoglycerate mutase-like"/>
    <property type="match status" value="1"/>
</dbReference>
<organism evidence="1 2">
    <name type="scientific">Cupriavidus gilardii J11</name>
    <dbReference type="NCBI Taxonomy" id="936133"/>
    <lineage>
        <taxon>Bacteria</taxon>
        <taxon>Pseudomonadati</taxon>
        <taxon>Pseudomonadota</taxon>
        <taxon>Betaproteobacteria</taxon>
        <taxon>Burkholderiales</taxon>
        <taxon>Burkholderiaceae</taxon>
        <taxon>Cupriavidus</taxon>
    </lineage>
</organism>
<dbReference type="CDD" id="cd07040">
    <property type="entry name" value="HP"/>
    <property type="match status" value="1"/>
</dbReference>
<sequence length="214" mass="22883">MTLRRPATQTRPRRCPAVPRVVAALALATLIDGSEAETASAGPPDRIAAVARPNVVVMLRHANAPGIGDPDGFRLQDCATQRNLDQRGRTQAARLGAAWRAAGVRPTTVWSSAWCRCLETARLMDLGPVTVLPLLNSFFGNSGSRERQTAQLSRFIDELDPRNGPYLMVTHQINISALSGHGAETGGGILIELPVDGTPRRIWPLPAAVASAID</sequence>
<dbReference type="Gene3D" id="3.40.50.1240">
    <property type="entry name" value="Phosphoglycerate mutase-like"/>
    <property type="match status" value="1"/>
</dbReference>
<accession>A0A562B970</accession>
<gene>
    <name evidence="1" type="ORF">L602_000400000030</name>
</gene>
<dbReference type="Pfam" id="PF00300">
    <property type="entry name" value="His_Phos_1"/>
    <property type="match status" value="1"/>
</dbReference>
<proteinExistence type="predicted"/>
<dbReference type="Proteomes" id="UP000318141">
    <property type="component" value="Unassembled WGS sequence"/>
</dbReference>
<keyword evidence="2" id="KW-1185">Reference proteome</keyword>
<dbReference type="AlphaFoldDB" id="A0A562B970"/>
<evidence type="ECO:0000313" key="2">
    <source>
        <dbReference type="Proteomes" id="UP000318141"/>
    </source>
</evidence>
<name>A0A562B970_9BURK</name>
<comment type="caution">
    <text evidence="1">The sequence shown here is derived from an EMBL/GenBank/DDBJ whole genome shotgun (WGS) entry which is preliminary data.</text>
</comment>
<protein>
    <submittedName>
        <fullName evidence="1">Phosphohistidine phosphatase SixA</fullName>
    </submittedName>
</protein>
<dbReference type="OrthoDB" id="8685508at2"/>
<dbReference type="EMBL" id="VLJN01000034">
    <property type="protein sequence ID" value="TWG81684.1"/>
    <property type="molecule type" value="Genomic_DNA"/>
</dbReference>
<reference evidence="1 2" key="1">
    <citation type="submission" date="2019-07" db="EMBL/GenBank/DDBJ databases">
        <title>Genome sequencing of lignin-degrading bacterial isolates.</title>
        <authorList>
            <person name="Gladden J."/>
        </authorList>
    </citation>
    <scope>NUCLEOTIDE SEQUENCE [LARGE SCALE GENOMIC DNA]</scope>
    <source>
        <strain evidence="1 2">J11</strain>
    </source>
</reference>
<evidence type="ECO:0000313" key="1">
    <source>
        <dbReference type="EMBL" id="TWG81684.1"/>
    </source>
</evidence>
<dbReference type="InterPro" id="IPR029033">
    <property type="entry name" value="His_PPase_superfam"/>
</dbReference>